<dbReference type="SUPFAM" id="SSF81606">
    <property type="entry name" value="PP2C-like"/>
    <property type="match status" value="1"/>
</dbReference>
<keyword evidence="1" id="KW-0378">Hydrolase</keyword>
<evidence type="ECO:0000313" key="5">
    <source>
        <dbReference type="Proteomes" id="UP000245507"/>
    </source>
</evidence>
<evidence type="ECO:0000313" key="4">
    <source>
        <dbReference type="EMBL" id="PWN00993.1"/>
    </source>
</evidence>
<evidence type="ECO:0000259" key="2">
    <source>
        <dbReference type="SMART" id="SM00065"/>
    </source>
</evidence>
<dbReference type="SUPFAM" id="SSF55781">
    <property type="entry name" value="GAF domain-like"/>
    <property type="match status" value="1"/>
</dbReference>
<comment type="caution">
    <text evidence="4">The sequence shown here is derived from an EMBL/GenBank/DDBJ whole genome shotgun (WGS) entry which is preliminary data.</text>
</comment>
<dbReference type="InterPro" id="IPR052016">
    <property type="entry name" value="Bact_Sigma-Reg"/>
</dbReference>
<dbReference type="InterPro" id="IPR036457">
    <property type="entry name" value="PPM-type-like_dom_sf"/>
</dbReference>
<accession>A0A316T9K5</accession>
<evidence type="ECO:0000256" key="1">
    <source>
        <dbReference type="ARBA" id="ARBA00022801"/>
    </source>
</evidence>
<dbReference type="Gene3D" id="3.30.450.40">
    <property type="match status" value="1"/>
</dbReference>
<gene>
    <name evidence="4" type="ORF">DJ010_20445</name>
</gene>
<proteinExistence type="predicted"/>
<feature type="domain" description="GAF" evidence="2">
    <location>
        <begin position="26"/>
        <end position="172"/>
    </location>
</feature>
<dbReference type="RefSeq" id="WP_109697285.1">
    <property type="nucleotide sequence ID" value="NZ_QGDD01000012.1"/>
</dbReference>
<dbReference type="PANTHER" id="PTHR43156:SF2">
    <property type="entry name" value="STAGE II SPORULATION PROTEIN E"/>
    <property type="match status" value="1"/>
</dbReference>
<dbReference type="EMBL" id="QGDD01000012">
    <property type="protein sequence ID" value="PWN00993.1"/>
    <property type="molecule type" value="Genomic_DNA"/>
</dbReference>
<reference evidence="4 5" key="1">
    <citation type="submission" date="2018-05" db="EMBL/GenBank/DDBJ databases">
        <title>Nocardioides silvaticus genome.</title>
        <authorList>
            <person name="Li C."/>
            <person name="Wang G."/>
        </authorList>
    </citation>
    <scope>NUCLEOTIDE SEQUENCE [LARGE SCALE GENOMIC DNA]</scope>
    <source>
        <strain evidence="4 5">CCTCC AB 2018079</strain>
    </source>
</reference>
<organism evidence="4 5">
    <name type="scientific">Nocardioides silvaticus</name>
    <dbReference type="NCBI Taxonomy" id="2201891"/>
    <lineage>
        <taxon>Bacteria</taxon>
        <taxon>Bacillati</taxon>
        <taxon>Actinomycetota</taxon>
        <taxon>Actinomycetes</taxon>
        <taxon>Propionibacteriales</taxon>
        <taxon>Nocardioidaceae</taxon>
        <taxon>Nocardioides</taxon>
    </lineage>
</organism>
<dbReference type="InterPro" id="IPR001932">
    <property type="entry name" value="PPM-type_phosphatase-like_dom"/>
</dbReference>
<name>A0A316T9K5_9ACTN</name>
<dbReference type="Gene3D" id="3.60.40.10">
    <property type="entry name" value="PPM-type phosphatase domain"/>
    <property type="match status" value="1"/>
</dbReference>
<dbReference type="OrthoDB" id="9151676at2"/>
<dbReference type="Proteomes" id="UP000245507">
    <property type="component" value="Unassembled WGS sequence"/>
</dbReference>
<dbReference type="Pfam" id="PF01590">
    <property type="entry name" value="GAF"/>
    <property type="match status" value="1"/>
</dbReference>
<dbReference type="Pfam" id="PF07228">
    <property type="entry name" value="SpoIIE"/>
    <property type="match status" value="1"/>
</dbReference>
<dbReference type="InterPro" id="IPR029016">
    <property type="entry name" value="GAF-like_dom_sf"/>
</dbReference>
<evidence type="ECO:0000259" key="3">
    <source>
        <dbReference type="SMART" id="SM00331"/>
    </source>
</evidence>
<dbReference type="SMART" id="SM00065">
    <property type="entry name" value="GAF"/>
    <property type="match status" value="1"/>
</dbReference>
<dbReference type="PANTHER" id="PTHR43156">
    <property type="entry name" value="STAGE II SPORULATION PROTEIN E-RELATED"/>
    <property type="match status" value="1"/>
</dbReference>
<dbReference type="AlphaFoldDB" id="A0A316T9K5"/>
<dbReference type="GO" id="GO:0016791">
    <property type="term" value="F:phosphatase activity"/>
    <property type="evidence" value="ECO:0007669"/>
    <property type="project" value="TreeGrafter"/>
</dbReference>
<feature type="domain" description="PPM-type phosphatase" evidence="3">
    <location>
        <begin position="186"/>
        <end position="394"/>
    </location>
</feature>
<dbReference type="SMART" id="SM00331">
    <property type="entry name" value="PP2C_SIG"/>
    <property type="match status" value="1"/>
</dbReference>
<dbReference type="InterPro" id="IPR003018">
    <property type="entry name" value="GAF"/>
</dbReference>
<sequence length="402" mass="42448">MTSTTSELEEQDRIAALEELELVDTPPEERFDRVVRLAQHLFGVPYAALNLVGDDRHYTKAAGSDLFGGAASSLPRSHSLCALTVQDDHTLEITDLRADAAFADHPLTGGSDVRYYAGAPLRAPGGQRIGSLCLIDVEPRDALDEREQTLLRDLANWLERELAIGADLEQGAELQRRLLPRTIPDLPGWEIAGRCVQAGAVGGDFYDWQLIRGTAQVQVVLADVMGKGIRAALIAAGVRAILRGASPHNSLEASITRVADDMQDDLGESASFVTLFAARFDPRDGALEYVDAGHGLAFLVGPDRGERLAGDGLPLGAVPGVTWTPVGGQVHPGEALVLVSDGFLDVHGDTGTVLEVVRSALATSEDAESLAATLAGSAVGSLTSDDVTVVVALRGEPAAQSR</sequence>
<keyword evidence="5" id="KW-1185">Reference proteome</keyword>
<protein>
    <submittedName>
        <fullName evidence="4">Serine phosphatase</fullName>
    </submittedName>
</protein>